<name>A0AAX2ILK8_9FLAO</name>
<dbReference type="Pfam" id="PF14253">
    <property type="entry name" value="AbiH"/>
    <property type="match status" value="1"/>
</dbReference>
<dbReference type="KEGG" id="cbp:EB354_15615"/>
<protein>
    <submittedName>
        <fullName evidence="1">Bacteriophage abortive infection AbiH</fullName>
    </submittedName>
</protein>
<dbReference type="EMBL" id="FUZE01000002">
    <property type="protein sequence ID" value="SKB49809.1"/>
    <property type="molecule type" value="Genomic_DNA"/>
</dbReference>
<dbReference type="InterPro" id="IPR025935">
    <property type="entry name" value="AbiH"/>
</dbReference>
<keyword evidence="3" id="KW-1185">Reference proteome</keyword>
<evidence type="ECO:0000313" key="4">
    <source>
        <dbReference type="Proteomes" id="UP000251937"/>
    </source>
</evidence>
<dbReference type="Proteomes" id="UP000251937">
    <property type="component" value="Unassembled WGS sequence"/>
</dbReference>
<dbReference type="AlphaFoldDB" id="A0AAX2ILK8"/>
<sequence>MINRIILIGNGFDLANGLRTNYKSFIDDYWKSTTSKYSKEKVEDIFECDEFSAISLKTFADEQKITNYVEFFQHIANTRIQYTAKNHFFLQMCHNLYNKDWWDVESYFYNILKDVSGSKTMADEIKKLNQDFEGVKKLLEAYLFSAKLDSPVDYEIVREIKSKIFELINFDDISEAGVTQIVNNLWGTIGSYVSDPDFQGFRDQNLGDFESKIVKALSNGSYDKYSLKKFLQSQSSTLTSKLDVPITILNFNYTDTESFYINGEQEVIKIHGELNNIDNPIIFGYGDELDDSYSAIEKLNNNDFLENFKSINYSKTANYKKLLQTINSDLYQIYVMGHSCGNSDRTLLNTIFEHDNCISIKIFYHEKENGEDNYLDVYKNISRNFNNKAKLRDRVVNKKYSQSLLPLKLQKT</sequence>
<reference evidence="2 4" key="2">
    <citation type="submission" date="2018-06" db="EMBL/GenBank/DDBJ databases">
        <authorList>
            <consortium name="Pathogen Informatics"/>
            <person name="Doyle S."/>
        </authorList>
    </citation>
    <scope>NUCLEOTIDE SEQUENCE [LARGE SCALE GENOMIC DNA]</scope>
    <source>
        <strain evidence="2 4">NCTC11212</strain>
    </source>
</reference>
<accession>A0AAX2ILK8</accession>
<dbReference type="RefSeq" id="WP_079464178.1">
    <property type="nucleotide sequence ID" value="NZ_CP033934.1"/>
</dbReference>
<dbReference type="Proteomes" id="UP000190669">
    <property type="component" value="Unassembled WGS sequence"/>
</dbReference>
<organism evidence="2 4">
    <name type="scientific">Chryseobacterium balustinum</name>
    <dbReference type="NCBI Taxonomy" id="246"/>
    <lineage>
        <taxon>Bacteria</taxon>
        <taxon>Pseudomonadati</taxon>
        <taxon>Bacteroidota</taxon>
        <taxon>Flavobacteriia</taxon>
        <taxon>Flavobacteriales</taxon>
        <taxon>Weeksellaceae</taxon>
        <taxon>Chryseobacterium group</taxon>
        <taxon>Chryseobacterium</taxon>
    </lineage>
</organism>
<proteinExistence type="predicted"/>
<reference evidence="1 3" key="1">
    <citation type="submission" date="2017-02" db="EMBL/GenBank/DDBJ databases">
        <authorList>
            <person name="Varghese N."/>
            <person name="Submissions S."/>
        </authorList>
    </citation>
    <scope>NUCLEOTIDE SEQUENCE [LARGE SCALE GENOMIC DNA]</scope>
    <source>
        <strain evidence="1 3">DSM 16775</strain>
    </source>
</reference>
<evidence type="ECO:0000313" key="1">
    <source>
        <dbReference type="EMBL" id="SKB49809.1"/>
    </source>
</evidence>
<gene>
    <name evidence="2" type="ORF">NCTC11212_01575</name>
    <name evidence="1" type="ORF">SAMN05421800_102261</name>
</gene>
<evidence type="ECO:0000313" key="3">
    <source>
        <dbReference type="Proteomes" id="UP000190669"/>
    </source>
</evidence>
<dbReference type="EMBL" id="UAVR01000008">
    <property type="protein sequence ID" value="SQA89014.1"/>
    <property type="molecule type" value="Genomic_DNA"/>
</dbReference>
<comment type="caution">
    <text evidence="2">The sequence shown here is derived from an EMBL/GenBank/DDBJ whole genome shotgun (WGS) entry which is preliminary data.</text>
</comment>
<evidence type="ECO:0000313" key="2">
    <source>
        <dbReference type="EMBL" id="SQA89014.1"/>
    </source>
</evidence>